<evidence type="ECO:0000313" key="3">
    <source>
        <dbReference type="Proteomes" id="UP000283619"/>
    </source>
</evidence>
<sequence>MEHIERTLDTFLLSQSSVIVIKGGWGVGKTFFWESYLSKRKRTNPITQTAYCYVSLFGKGSVEQVRSGILASAVRLVTDEEVERRLESALEKNDSVYGGLIKKYSASAETKARNLMPSINRWFGRVKEAPLINRISGLVDKTGYGFVEDYLICFDDIERKGKGLSIREFMGLVDELAKRKKCKVILIFNEQSFDDEADLKQFNSYREKIVDMELLYDPSPLANFNLVFGESDFGFLAAKKVVESFNIVNVRVIKKIKQVLDAHLNFFNAYDQKVSYEFCLHAAVLAWAHYSVGSHPSCYEIKKYMSGGSWINLLTLSSESNSEELKAFALSAGELELTGSIFDGPIINYLDCGYCDDDVIKDCITKLQHTVVRRRMSAEWDNAWNLYRNSFENDYENIAGVLRSALDEGIPESNYGDFLTAIDFLTEFGEDVDHWVDAFIEKNQEEIQAGGFGNSYDVKNLRLKSGLREIVGVQYVQTIDETVQRISNGGNWDAEDLEFLIKQTSEDFYQWMKSNPKNLNQKIRKGLFLFRNYKPVTDAQRLVVNKFLDAVVSALNKISLESPLNAKRIKDLYSI</sequence>
<dbReference type="AlphaFoldDB" id="A0A423NZP8"/>
<reference evidence="2 3" key="1">
    <citation type="submission" date="2016-10" db="EMBL/GenBank/DDBJ databases">
        <title>Comparative genome analysis of multiple Pseudomonas spp. focuses on biocontrol and plant growth promoting traits.</title>
        <authorList>
            <person name="Tao X.-Y."/>
            <person name="Taylor C.G."/>
        </authorList>
    </citation>
    <scope>NUCLEOTIDE SEQUENCE [LARGE SCALE GENOMIC DNA]</scope>
    <source>
        <strain evidence="2 3">36G2</strain>
    </source>
</reference>
<proteinExistence type="predicted"/>
<protein>
    <recommendedName>
        <fullName evidence="1">KAP NTPase domain-containing protein</fullName>
    </recommendedName>
</protein>
<dbReference type="Proteomes" id="UP000283619">
    <property type="component" value="Unassembled WGS sequence"/>
</dbReference>
<feature type="domain" description="KAP NTPase" evidence="1">
    <location>
        <begin position="3"/>
        <end position="214"/>
    </location>
</feature>
<evidence type="ECO:0000313" key="2">
    <source>
        <dbReference type="EMBL" id="ROO03809.1"/>
    </source>
</evidence>
<dbReference type="InterPro" id="IPR027417">
    <property type="entry name" value="P-loop_NTPase"/>
</dbReference>
<dbReference type="InterPro" id="IPR011646">
    <property type="entry name" value="KAP_P-loop"/>
</dbReference>
<dbReference type="Pfam" id="PF07693">
    <property type="entry name" value="KAP_NTPase"/>
    <property type="match status" value="1"/>
</dbReference>
<gene>
    <name evidence="2" type="ORF">BK673_24315</name>
</gene>
<name>A0A423NZP8_PSEFL</name>
<comment type="caution">
    <text evidence="2">The sequence shown here is derived from an EMBL/GenBank/DDBJ whole genome shotgun (WGS) entry which is preliminary data.</text>
</comment>
<dbReference type="Gene3D" id="3.40.50.300">
    <property type="entry name" value="P-loop containing nucleotide triphosphate hydrolases"/>
    <property type="match status" value="1"/>
</dbReference>
<organism evidence="2 3">
    <name type="scientific">Pseudomonas fluorescens</name>
    <dbReference type="NCBI Taxonomy" id="294"/>
    <lineage>
        <taxon>Bacteria</taxon>
        <taxon>Pseudomonadati</taxon>
        <taxon>Pseudomonadota</taxon>
        <taxon>Gammaproteobacteria</taxon>
        <taxon>Pseudomonadales</taxon>
        <taxon>Pseudomonadaceae</taxon>
        <taxon>Pseudomonas</taxon>
    </lineage>
</organism>
<dbReference type="RefSeq" id="WP_123595052.1">
    <property type="nucleotide sequence ID" value="NZ_MOBZ01000020.1"/>
</dbReference>
<dbReference type="EMBL" id="MOBZ01000020">
    <property type="protein sequence ID" value="ROO03809.1"/>
    <property type="molecule type" value="Genomic_DNA"/>
</dbReference>
<evidence type="ECO:0000259" key="1">
    <source>
        <dbReference type="Pfam" id="PF07693"/>
    </source>
</evidence>
<accession>A0A423NZP8</accession>